<accession>A0A1H3N824</accession>
<protein>
    <submittedName>
        <fullName evidence="1">Formamidase</fullName>
    </submittedName>
</protein>
<gene>
    <name evidence="1" type="ORF">SAMN05660209_03900</name>
</gene>
<dbReference type="Gene3D" id="2.60.120.580">
    <property type="entry name" value="Acetamidase/Formamidase-like domains"/>
    <property type="match status" value="1"/>
</dbReference>
<dbReference type="RefSeq" id="WP_091159915.1">
    <property type="nucleotide sequence ID" value="NZ_FNOT01000012.1"/>
</dbReference>
<proteinExistence type="predicted"/>
<dbReference type="STRING" id="1137993.SAMN05660209_03900"/>
<keyword evidence="2" id="KW-1185">Reference proteome</keyword>
<dbReference type="SUPFAM" id="SSF141130">
    <property type="entry name" value="Acetamidase/Formamidase-like"/>
    <property type="match status" value="1"/>
</dbReference>
<evidence type="ECO:0000313" key="1">
    <source>
        <dbReference type="EMBL" id="SDY85022.1"/>
    </source>
</evidence>
<dbReference type="Proteomes" id="UP000198921">
    <property type="component" value="Unassembled WGS sequence"/>
</dbReference>
<dbReference type="EMBL" id="FNOT01000012">
    <property type="protein sequence ID" value="SDY85022.1"/>
    <property type="molecule type" value="Genomic_DNA"/>
</dbReference>
<dbReference type="InterPro" id="IPR004304">
    <property type="entry name" value="FmdA_AmdA"/>
</dbReference>
<dbReference type="NCBIfam" id="NF045496">
    <property type="entry name" value="FormamaseFmdA"/>
    <property type="match status" value="1"/>
</dbReference>
<reference evidence="2" key="1">
    <citation type="submission" date="2016-10" db="EMBL/GenBank/DDBJ databases">
        <authorList>
            <person name="Varghese N."/>
            <person name="Submissions S."/>
        </authorList>
    </citation>
    <scope>NUCLEOTIDE SEQUENCE [LARGE SCALE GENOMIC DNA]</scope>
    <source>
        <strain evidence="2">DSM 45422</strain>
    </source>
</reference>
<dbReference type="OrthoDB" id="9785236at2"/>
<dbReference type="GO" id="GO:0016811">
    <property type="term" value="F:hydrolase activity, acting on carbon-nitrogen (but not peptide) bonds, in linear amides"/>
    <property type="evidence" value="ECO:0007669"/>
    <property type="project" value="InterPro"/>
</dbReference>
<dbReference type="AlphaFoldDB" id="A0A1H3N824"/>
<dbReference type="Gene3D" id="3.10.28.20">
    <property type="entry name" value="Acetamidase/Formamidase-like domains"/>
    <property type="match status" value="1"/>
</dbReference>
<dbReference type="InterPro" id="IPR054833">
    <property type="entry name" value="FormamaseFmdA"/>
</dbReference>
<dbReference type="PANTHER" id="PTHR31891:SF1">
    <property type="entry name" value="FORMAMIDASE C869.04-RELATED"/>
    <property type="match status" value="1"/>
</dbReference>
<dbReference type="Pfam" id="PF03069">
    <property type="entry name" value="FmdA_AmdA"/>
    <property type="match status" value="1"/>
</dbReference>
<sequence length="420" mass="45410">MPEVIFEVSRDLSVSMRDQVVPGHNRWHPDIPPAATVKPGASYRIECKDWTDNQVRNSDDADDIRDMNIDPCHMLSGPFAIEGAEPGDLLVVDIVDIGPFQEQPWGYTGVFAKDNGGGFLTDYSPQASKAIWDFDGIWTSSRHVPGVRFIGNSHPGLFGCAPSPDLLTEWNRREQALIDANPDRVTGDAPAHPGDVPGAPQVPALALPPLPQDALLGTLSGSAFDQAAAVACRTIPPREHGGNVDIKDLGVGSRVYMPVYVPGANFSIGDLHFAQGDGEITFCGAIEMPGFIDLHFDLIKGGMDRYTQTMPFFKPGRVGPNYSEFLTFEGISVEDGRNYYMNATVAYRQACLNAINYLMPAMDWTFEQAYLFLGAAPIEGRIGGVVDIPNSAVSLSIPLSIFDRNILPSGAGGGRDLTAE</sequence>
<evidence type="ECO:0000313" key="2">
    <source>
        <dbReference type="Proteomes" id="UP000198921"/>
    </source>
</evidence>
<dbReference type="PANTHER" id="PTHR31891">
    <property type="entry name" value="FORMAMIDASE C869.04-RELATED"/>
    <property type="match status" value="1"/>
</dbReference>
<name>A0A1H3N824_9ACTN</name>
<organism evidence="1 2">
    <name type="scientific">Geodermatophilus africanus</name>
    <dbReference type="NCBI Taxonomy" id="1137993"/>
    <lineage>
        <taxon>Bacteria</taxon>
        <taxon>Bacillati</taxon>
        <taxon>Actinomycetota</taxon>
        <taxon>Actinomycetes</taxon>
        <taxon>Geodermatophilales</taxon>
        <taxon>Geodermatophilaceae</taxon>
        <taxon>Geodermatophilus</taxon>
    </lineage>
</organism>